<organism evidence="3 4">
    <name type="scientific">Mycolicibacterium aubagnense</name>
    <dbReference type="NCBI Taxonomy" id="319707"/>
    <lineage>
        <taxon>Bacteria</taxon>
        <taxon>Bacillati</taxon>
        <taxon>Actinomycetota</taxon>
        <taxon>Actinomycetes</taxon>
        <taxon>Mycobacteriales</taxon>
        <taxon>Mycobacteriaceae</taxon>
        <taxon>Mycolicibacterium</taxon>
    </lineage>
</organism>
<protein>
    <recommendedName>
        <fullName evidence="2">DUF732 domain-containing protein</fullName>
    </recommendedName>
</protein>
<feature type="signal peptide" evidence="1">
    <location>
        <begin position="1"/>
        <end position="37"/>
    </location>
</feature>
<sequence length="117" mass="11796">MWDRKLGGEMFAHIRLAAGAVAAAAALSVAAAGPASAWPMPFTPEQQRFINQARNAGFPGDDDAVMQAGLQACQMAFSGQSRPDVIGALAGQYGADAGPTGALAKAAHGILCTSAPN</sequence>
<feature type="domain" description="DUF732" evidence="2">
    <location>
        <begin position="46"/>
        <end position="113"/>
    </location>
</feature>
<reference evidence="3 4" key="1">
    <citation type="journal article" date="2019" name="Emerg. Microbes Infect.">
        <title>Comprehensive subspecies identification of 175 nontuberculous mycobacteria species based on 7547 genomic profiles.</title>
        <authorList>
            <person name="Matsumoto Y."/>
            <person name="Kinjo T."/>
            <person name="Motooka D."/>
            <person name="Nabeya D."/>
            <person name="Jung N."/>
            <person name="Uechi K."/>
            <person name="Horii T."/>
            <person name="Iida T."/>
            <person name="Fujita J."/>
            <person name="Nakamura S."/>
        </authorList>
    </citation>
    <scope>NUCLEOTIDE SEQUENCE [LARGE SCALE GENOMIC DNA]</scope>
    <source>
        <strain evidence="3 4">JCM 15296</strain>
    </source>
</reference>
<dbReference type="EMBL" id="AP022577">
    <property type="protein sequence ID" value="BBX84047.1"/>
    <property type="molecule type" value="Genomic_DNA"/>
</dbReference>
<evidence type="ECO:0000313" key="3">
    <source>
        <dbReference type="EMBL" id="BBX84047.1"/>
    </source>
</evidence>
<keyword evidence="1" id="KW-0732">Signal</keyword>
<dbReference type="Proteomes" id="UP000465609">
    <property type="component" value="Chromosome"/>
</dbReference>
<proteinExistence type="predicted"/>
<name>A0ABM7IAV3_9MYCO</name>
<evidence type="ECO:0000259" key="2">
    <source>
        <dbReference type="Pfam" id="PF05305"/>
    </source>
</evidence>
<evidence type="ECO:0000313" key="4">
    <source>
        <dbReference type="Proteomes" id="UP000465609"/>
    </source>
</evidence>
<accession>A0ABM7IAV3</accession>
<dbReference type="InterPro" id="IPR007969">
    <property type="entry name" value="DUF732"/>
</dbReference>
<dbReference type="Pfam" id="PF05305">
    <property type="entry name" value="DUF732"/>
    <property type="match status" value="1"/>
</dbReference>
<keyword evidence="4" id="KW-1185">Reference proteome</keyword>
<evidence type="ECO:0000256" key="1">
    <source>
        <dbReference type="SAM" id="SignalP"/>
    </source>
</evidence>
<feature type="chain" id="PRO_5045434799" description="DUF732 domain-containing protein" evidence="1">
    <location>
        <begin position="38"/>
        <end position="117"/>
    </location>
</feature>
<gene>
    <name evidence="3" type="ORF">MAUB_19200</name>
</gene>